<dbReference type="SUPFAM" id="SSF56112">
    <property type="entry name" value="Protein kinase-like (PK-like)"/>
    <property type="match status" value="1"/>
</dbReference>
<dbReference type="GO" id="GO:0005524">
    <property type="term" value="F:ATP binding"/>
    <property type="evidence" value="ECO:0007669"/>
    <property type="project" value="InterPro"/>
</dbReference>
<dbReference type="STRING" id="74557.A0A1W0A1Y3"/>
<dbReference type="Pfam" id="PF00069">
    <property type="entry name" value="Pkinase"/>
    <property type="match status" value="1"/>
</dbReference>
<dbReference type="SMART" id="SM00220">
    <property type="entry name" value="S_TKc"/>
    <property type="match status" value="1"/>
</dbReference>
<name>A0A1W0A1Y3_9STRA</name>
<sequence length="217" mass="24837">MFKSLVDSEYIVKFIGASWTKPIEIECVVEYMDMGDLRSYLVNRSPSQFTWDQKYQSIVSIVHGLLYLHTYKVPIIHRDLKSRNVKGIKLTDFGISRVAEQGDLMKSCIGTYQWMAPEVIAGTNYSALADIYSFGINLSKFCTHQVPYADLHHPQTGKLMAQHYLLNEVREGRLHPSFDGENVPTWVKKVAMQCLKLKENERPTALELASTLHQIKP</sequence>
<dbReference type="PANTHER" id="PTHR44329">
    <property type="entry name" value="SERINE/THREONINE-PROTEIN KINASE TNNI3K-RELATED"/>
    <property type="match status" value="1"/>
</dbReference>
<reference evidence="2 3" key="1">
    <citation type="journal article" date="2014" name="Genome Biol. Evol.">
        <title>The secreted proteins of Achlya hypogyna and Thraustotheca clavata identify the ancestral oomycete secretome and reveal gene acquisitions by horizontal gene transfer.</title>
        <authorList>
            <person name="Misner I."/>
            <person name="Blouin N."/>
            <person name="Leonard G."/>
            <person name="Richards T.A."/>
            <person name="Lane C.E."/>
        </authorList>
    </citation>
    <scope>NUCLEOTIDE SEQUENCE [LARGE SCALE GENOMIC DNA]</scope>
    <source>
        <strain evidence="2 3">ATCC 34112</strain>
    </source>
</reference>
<dbReference type="InterPro" id="IPR051681">
    <property type="entry name" value="Ser/Thr_Kinases-Pseudokinases"/>
</dbReference>
<dbReference type="OrthoDB" id="75074at2759"/>
<dbReference type="Proteomes" id="UP000243217">
    <property type="component" value="Unassembled WGS sequence"/>
</dbReference>
<dbReference type="PANTHER" id="PTHR44329:SF214">
    <property type="entry name" value="PROTEIN KINASE DOMAIN-CONTAINING PROTEIN"/>
    <property type="match status" value="1"/>
</dbReference>
<dbReference type="EMBL" id="JNBS01000649">
    <property type="protein sequence ID" value="OQS04268.1"/>
    <property type="molecule type" value="Genomic_DNA"/>
</dbReference>
<keyword evidence="2" id="KW-0418">Kinase</keyword>
<gene>
    <name evidence="2" type="ORF">THRCLA_20923</name>
</gene>
<accession>A0A1W0A1Y3</accession>
<evidence type="ECO:0000259" key="1">
    <source>
        <dbReference type="PROSITE" id="PS50011"/>
    </source>
</evidence>
<evidence type="ECO:0000313" key="2">
    <source>
        <dbReference type="EMBL" id="OQS04268.1"/>
    </source>
</evidence>
<proteinExistence type="predicted"/>
<dbReference type="InterPro" id="IPR011009">
    <property type="entry name" value="Kinase-like_dom_sf"/>
</dbReference>
<evidence type="ECO:0000313" key="3">
    <source>
        <dbReference type="Proteomes" id="UP000243217"/>
    </source>
</evidence>
<protein>
    <submittedName>
        <fullName evidence="2">Kinase</fullName>
    </submittedName>
</protein>
<keyword evidence="3" id="KW-1185">Reference proteome</keyword>
<organism evidence="2 3">
    <name type="scientific">Thraustotheca clavata</name>
    <dbReference type="NCBI Taxonomy" id="74557"/>
    <lineage>
        <taxon>Eukaryota</taxon>
        <taxon>Sar</taxon>
        <taxon>Stramenopiles</taxon>
        <taxon>Oomycota</taxon>
        <taxon>Saprolegniomycetes</taxon>
        <taxon>Saprolegniales</taxon>
        <taxon>Achlyaceae</taxon>
        <taxon>Thraustotheca</taxon>
    </lineage>
</organism>
<dbReference type="PROSITE" id="PS50011">
    <property type="entry name" value="PROTEIN_KINASE_DOM"/>
    <property type="match status" value="1"/>
</dbReference>
<feature type="domain" description="Protein kinase" evidence="1">
    <location>
        <begin position="1"/>
        <end position="216"/>
    </location>
</feature>
<dbReference type="GO" id="GO:0004674">
    <property type="term" value="F:protein serine/threonine kinase activity"/>
    <property type="evidence" value="ECO:0007669"/>
    <property type="project" value="TreeGrafter"/>
</dbReference>
<dbReference type="Gene3D" id="1.10.510.10">
    <property type="entry name" value="Transferase(Phosphotransferase) domain 1"/>
    <property type="match status" value="1"/>
</dbReference>
<dbReference type="AlphaFoldDB" id="A0A1W0A1Y3"/>
<dbReference type="InterPro" id="IPR000719">
    <property type="entry name" value="Prot_kinase_dom"/>
</dbReference>
<comment type="caution">
    <text evidence="2">The sequence shown here is derived from an EMBL/GenBank/DDBJ whole genome shotgun (WGS) entry which is preliminary data.</text>
</comment>
<keyword evidence="2" id="KW-0808">Transferase</keyword>